<dbReference type="HOGENOM" id="CLU_599680_0_0_7"/>
<dbReference type="PANTHER" id="PTHR30290">
    <property type="entry name" value="PERIPLASMIC BINDING COMPONENT OF ABC TRANSPORTER"/>
    <property type="match status" value="1"/>
</dbReference>
<accession>H8MN24</accession>
<dbReference type="FunCoup" id="H8MN24">
    <property type="interactions" value="78"/>
</dbReference>
<dbReference type="eggNOG" id="COG4166">
    <property type="taxonomic scope" value="Bacteria"/>
</dbReference>
<dbReference type="SUPFAM" id="SSF53850">
    <property type="entry name" value="Periplasmic binding protein-like II"/>
    <property type="match status" value="1"/>
</dbReference>
<dbReference type="Proteomes" id="UP000007587">
    <property type="component" value="Chromosome"/>
</dbReference>
<name>H8MN24_CORCM</name>
<reference evidence="4" key="2">
    <citation type="submission" date="2012-03" db="EMBL/GenBank/DDBJ databases">
        <title>Genome sequence of the fruiting myxobacterium Corallococcus coralloides DSM 2259.</title>
        <authorList>
            <person name="Huntley S."/>
            <person name="Zhang Y."/>
            <person name="Treuner-Lange A."/>
            <person name="Sensen C.W."/>
            <person name="Sogaard-Andersen L."/>
        </authorList>
    </citation>
    <scope>NUCLEOTIDE SEQUENCE [LARGE SCALE GENOMIC DNA]</scope>
    <source>
        <strain evidence="4">ATCC 25202 / DSM 2259 / NBRC 100086 / M2</strain>
    </source>
</reference>
<keyword evidence="4" id="KW-1185">Reference proteome</keyword>
<evidence type="ECO:0000256" key="1">
    <source>
        <dbReference type="SAM" id="MobiDB-lite"/>
    </source>
</evidence>
<sequence length="493" mass="52091">MLKDHKRHEVLVRQTSHSVPRQQVHRGAAAPLHRQEGTARIRTALAGLLLLASTPALAASRPRYGGELRVAHAGPPEIGEPALADTPMEAALLGLLTRPVCRVDAGGQVHPTLAREMTRPVPQALRVAMPSAASATAVARAWTRLSSTESPSPYRALLYPLRGDGRQVTSTGATLDLALAFPWPDLERSLCHPALATPPSPASGPFSAAGRGVLEAQASWPEGRPYLDRLALTATDERGLARLWSARQVQVALGTPPDDNAFTGAALYATYLAYSPRKVPADFRQAVESAIDREDLTRLFVKGPAVPMANLLPPALMPQGPKPRPHAPPAGATRKVTLVYDAALTDQRAVAERIQVKLHDQGYTVALEPQSRAALRSRQAKGDFELMLSAFLLPPIPGPALAVVLEAGGRRDLLGVELPPIGALTDAGARDARSRERALALAPSVPLIPLYAQGLALRAAPEVTGLVLDAQGLPVLEGAWLAPVEASGGGGRP</sequence>
<evidence type="ECO:0000259" key="2">
    <source>
        <dbReference type="Pfam" id="PF00496"/>
    </source>
</evidence>
<dbReference type="GO" id="GO:0015833">
    <property type="term" value="P:peptide transport"/>
    <property type="evidence" value="ECO:0007669"/>
    <property type="project" value="TreeGrafter"/>
</dbReference>
<proteinExistence type="predicted"/>
<dbReference type="STRING" id="1144275.COCOR_02323"/>
<dbReference type="InterPro" id="IPR039424">
    <property type="entry name" value="SBP_5"/>
</dbReference>
<dbReference type="KEGG" id="ccx:COCOR_02323"/>
<evidence type="ECO:0000313" key="4">
    <source>
        <dbReference type="Proteomes" id="UP000007587"/>
    </source>
</evidence>
<organism evidence="3 4">
    <name type="scientific">Corallococcus coralloides (strain ATCC 25202 / DSM 2259 / NBRC 100086 / M2)</name>
    <name type="common">Myxococcus coralloides</name>
    <dbReference type="NCBI Taxonomy" id="1144275"/>
    <lineage>
        <taxon>Bacteria</taxon>
        <taxon>Pseudomonadati</taxon>
        <taxon>Myxococcota</taxon>
        <taxon>Myxococcia</taxon>
        <taxon>Myxococcales</taxon>
        <taxon>Cystobacterineae</taxon>
        <taxon>Myxococcaceae</taxon>
        <taxon>Corallococcus</taxon>
    </lineage>
</organism>
<dbReference type="AlphaFoldDB" id="H8MN24"/>
<evidence type="ECO:0000313" key="3">
    <source>
        <dbReference type="EMBL" id="AFE04598.1"/>
    </source>
</evidence>
<dbReference type="GO" id="GO:1904680">
    <property type="term" value="F:peptide transmembrane transporter activity"/>
    <property type="evidence" value="ECO:0007669"/>
    <property type="project" value="TreeGrafter"/>
</dbReference>
<dbReference type="InParanoid" id="H8MN24"/>
<dbReference type="Gene3D" id="3.10.105.10">
    <property type="entry name" value="Dipeptide-binding Protein, Domain 3"/>
    <property type="match status" value="1"/>
</dbReference>
<feature type="region of interest" description="Disordered" evidence="1">
    <location>
        <begin position="14"/>
        <end position="34"/>
    </location>
</feature>
<dbReference type="Pfam" id="PF00496">
    <property type="entry name" value="SBP_bac_5"/>
    <property type="match status" value="1"/>
</dbReference>
<gene>
    <name evidence="3" type="ordered locus">COCOR_02323</name>
</gene>
<dbReference type="InterPro" id="IPR000914">
    <property type="entry name" value="SBP_5_dom"/>
</dbReference>
<protein>
    <recommendedName>
        <fullName evidence="2">Solute-binding protein family 5 domain-containing protein</fullName>
    </recommendedName>
</protein>
<feature type="domain" description="Solute-binding protein family 5" evidence="2">
    <location>
        <begin position="203"/>
        <end position="393"/>
    </location>
</feature>
<dbReference type="EMBL" id="CP003389">
    <property type="protein sequence ID" value="AFE04598.1"/>
    <property type="molecule type" value="Genomic_DNA"/>
</dbReference>
<reference evidence="3 4" key="1">
    <citation type="journal article" date="2012" name="J. Bacteriol.">
        <title>Complete Genome Sequence of the Fruiting Myxobacterium Corallococcus coralloides DSM 2259.</title>
        <authorList>
            <person name="Huntley S."/>
            <person name="Zhang Y."/>
            <person name="Treuner-Lange A."/>
            <person name="Kneip S."/>
            <person name="Sensen C.W."/>
            <person name="Sogaard-Andersen L."/>
        </authorList>
    </citation>
    <scope>NUCLEOTIDE SEQUENCE [LARGE SCALE GENOMIC DNA]</scope>
    <source>
        <strain evidence="4">ATCC 25202 / DSM 2259 / NBRC 100086 / M2</strain>
    </source>
</reference>